<dbReference type="EC" id="3.1.3.2" evidence="3"/>
<dbReference type="InterPro" id="IPR000560">
    <property type="entry name" value="His_Pase_clade-2"/>
</dbReference>
<accession>A0A482X3Y6</accession>
<comment type="similarity">
    <text evidence="2">Belongs to the histidine acid phosphatase family.</text>
</comment>
<name>A0A482X3Y6_LAOST</name>
<keyword evidence="4 8" id="KW-0732">Signal</keyword>
<dbReference type="Gene3D" id="3.40.50.1240">
    <property type="entry name" value="Phosphoglycerate mutase-like"/>
    <property type="match status" value="1"/>
</dbReference>
<dbReference type="PANTHER" id="PTHR11567:SF211">
    <property type="entry name" value="PROSTATIC ACID PHOSPHATASE"/>
    <property type="match status" value="1"/>
</dbReference>
<keyword evidence="5" id="KW-0378">Hydrolase</keyword>
<dbReference type="CDD" id="cd07061">
    <property type="entry name" value="HP_HAP_like"/>
    <property type="match status" value="1"/>
</dbReference>
<gene>
    <name evidence="9" type="ORF">LSTR_LSTR013905</name>
</gene>
<evidence type="ECO:0000256" key="8">
    <source>
        <dbReference type="SAM" id="SignalP"/>
    </source>
</evidence>
<dbReference type="InterPro" id="IPR050645">
    <property type="entry name" value="Histidine_acid_phosphatase"/>
</dbReference>
<protein>
    <recommendedName>
        <fullName evidence="3">acid phosphatase</fullName>
        <ecNumber evidence="3">3.1.3.2</ecNumber>
    </recommendedName>
</protein>
<organism evidence="9 10">
    <name type="scientific">Laodelphax striatellus</name>
    <name type="common">Small brown planthopper</name>
    <name type="synonym">Delphax striatella</name>
    <dbReference type="NCBI Taxonomy" id="195883"/>
    <lineage>
        <taxon>Eukaryota</taxon>
        <taxon>Metazoa</taxon>
        <taxon>Ecdysozoa</taxon>
        <taxon>Arthropoda</taxon>
        <taxon>Hexapoda</taxon>
        <taxon>Insecta</taxon>
        <taxon>Pterygota</taxon>
        <taxon>Neoptera</taxon>
        <taxon>Paraneoptera</taxon>
        <taxon>Hemiptera</taxon>
        <taxon>Auchenorrhyncha</taxon>
        <taxon>Fulgoroidea</taxon>
        <taxon>Delphacidae</taxon>
        <taxon>Criomorphinae</taxon>
        <taxon>Laodelphax</taxon>
    </lineage>
</organism>
<feature type="chain" id="PRO_5019795621" description="acid phosphatase" evidence="8">
    <location>
        <begin position="25"/>
        <end position="370"/>
    </location>
</feature>
<dbReference type="InParanoid" id="A0A482X3Y6"/>
<evidence type="ECO:0000256" key="5">
    <source>
        <dbReference type="ARBA" id="ARBA00022801"/>
    </source>
</evidence>
<proteinExistence type="inferred from homology"/>
<evidence type="ECO:0000313" key="9">
    <source>
        <dbReference type="EMBL" id="RZF40443.1"/>
    </source>
</evidence>
<evidence type="ECO:0000256" key="4">
    <source>
        <dbReference type="ARBA" id="ARBA00022729"/>
    </source>
</evidence>
<dbReference type="STRING" id="195883.A0A482X3Y6"/>
<comment type="caution">
    <text evidence="9">The sequence shown here is derived from an EMBL/GenBank/DDBJ whole genome shotgun (WGS) entry which is preliminary data.</text>
</comment>
<keyword evidence="7" id="KW-0325">Glycoprotein</keyword>
<keyword evidence="6" id="KW-1015">Disulfide bond</keyword>
<dbReference type="PANTHER" id="PTHR11567">
    <property type="entry name" value="ACID PHOSPHATASE-RELATED"/>
    <property type="match status" value="1"/>
</dbReference>
<dbReference type="SUPFAM" id="SSF53254">
    <property type="entry name" value="Phosphoglycerate mutase-like"/>
    <property type="match status" value="1"/>
</dbReference>
<sequence length="370" mass="42367">MRAAEVWGTFTLVLCSLLTDSIHGLVLDKSTVKAVNIFFRHGARTPVSKLPKRAIFTDHVWKDSSGQLTKEGKIQMYRVGLQLRELYDGFLDSIYAERDLYATTTQVPRTFMSAACLLAGLYAPDQYQKWSDLILWSPVPIWTDNRFIDQEYLVHSKNTCPNFEKDQAMSIRTLRKENINNYTDVFEFVSSYGGKPIYDYFDLFEIWDNLECLNHNHLPLPLWSSEVYPEKLTEIQGKVLRSFIVGTTRMIKLMAGNFMKSLHDQFEEAREGKEPPKLLMHAGHDFSMTSILGALGIFERIVNPSDTLILELHKTAKGHIVQSLYIDKGGRRVSTFNIPKCGNPCFLDTFINITAPIIFSDWQTECGRKA</sequence>
<dbReference type="Proteomes" id="UP000291343">
    <property type="component" value="Unassembled WGS sequence"/>
</dbReference>
<comment type="catalytic activity">
    <reaction evidence="1">
        <text>a phosphate monoester + H2O = an alcohol + phosphate</text>
        <dbReference type="Rhea" id="RHEA:15017"/>
        <dbReference type="ChEBI" id="CHEBI:15377"/>
        <dbReference type="ChEBI" id="CHEBI:30879"/>
        <dbReference type="ChEBI" id="CHEBI:43474"/>
        <dbReference type="ChEBI" id="CHEBI:67140"/>
        <dbReference type="EC" id="3.1.3.2"/>
    </reaction>
</comment>
<evidence type="ECO:0000256" key="1">
    <source>
        <dbReference type="ARBA" id="ARBA00000032"/>
    </source>
</evidence>
<reference evidence="9 10" key="1">
    <citation type="journal article" date="2017" name="Gigascience">
        <title>Genome sequence of the small brown planthopper, Laodelphax striatellus.</title>
        <authorList>
            <person name="Zhu J."/>
            <person name="Jiang F."/>
            <person name="Wang X."/>
            <person name="Yang P."/>
            <person name="Bao Y."/>
            <person name="Zhao W."/>
            <person name="Wang W."/>
            <person name="Lu H."/>
            <person name="Wang Q."/>
            <person name="Cui N."/>
            <person name="Li J."/>
            <person name="Chen X."/>
            <person name="Luo L."/>
            <person name="Yu J."/>
            <person name="Kang L."/>
            <person name="Cui F."/>
        </authorList>
    </citation>
    <scope>NUCLEOTIDE SEQUENCE [LARGE SCALE GENOMIC DNA]</scope>
    <source>
        <strain evidence="9">Lst14</strain>
    </source>
</reference>
<evidence type="ECO:0000256" key="6">
    <source>
        <dbReference type="ARBA" id="ARBA00023157"/>
    </source>
</evidence>
<evidence type="ECO:0000313" key="10">
    <source>
        <dbReference type="Proteomes" id="UP000291343"/>
    </source>
</evidence>
<dbReference type="SMR" id="A0A482X3Y6"/>
<dbReference type="EMBL" id="QKKF02018237">
    <property type="protein sequence ID" value="RZF40443.1"/>
    <property type="molecule type" value="Genomic_DNA"/>
</dbReference>
<dbReference type="GO" id="GO:0003993">
    <property type="term" value="F:acid phosphatase activity"/>
    <property type="evidence" value="ECO:0007669"/>
    <property type="project" value="UniProtKB-EC"/>
</dbReference>
<dbReference type="AlphaFoldDB" id="A0A482X3Y6"/>
<dbReference type="InterPro" id="IPR029033">
    <property type="entry name" value="His_PPase_superfam"/>
</dbReference>
<dbReference type="OrthoDB" id="258392at2759"/>
<dbReference type="Pfam" id="PF00328">
    <property type="entry name" value="His_Phos_2"/>
    <property type="match status" value="1"/>
</dbReference>
<evidence type="ECO:0000256" key="2">
    <source>
        <dbReference type="ARBA" id="ARBA00005375"/>
    </source>
</evidence>
<evidence type="ECO:0000256" key="3">
    <source>
        <dbReference type="ARBA" id="ARBA00012646"/>
    </source>
</evidence>
<keyword evidence="10" id="KW-1185">Reference proteome</keyword>
<feature type="signal peptide" evidence="8">
    <location>
        <begin position="1"/>
        <end position="24"/>
    </location>
</feature>
<evidence type="ECO:0000256" key="7">
    <source>
        <dbReference type="ARBA" id="ARBA00023180"/>
    </source>
</evidence>